<feature type="region of interest" description="Disordered" evidence="1">
    <location>
        <begin position="1652"/>
        <end position="1671"/>
    </location>
</feature>
<feature type="domain" description="KAP NTPase" evidence="3">
    <location>
        <begin position="1262"/>
        <end position="1714"/>
    </location>
</feature>
<sequence length="1851" mass="213301">MANIENHTDGSVNGRALWITRAEMMTTIFNHEKERFCRAKGNVFVLNQKEREIGTFHLQYSSKRGQYERGDRNEGVITRLDGWEAGTYLHRNIAYKSATMPGEWENVSFVAWKFDFGAYVIDRGEIKCARNDAVQWRLSTRRGKDDPICMEWPGGSQQLSGTLQGASYLILTAIFPDHDPNTGPPTLLLDKSETCHIFKLHVHLKKRRFNNAGDDLSAAAMKNDLELMERLVGNEYDSHALNQLNSEGDTALHVAFQCRSNDAGMYLMKKCPELEHNLNVREEKPLQYANRRMQRLAKFGFVDAEAQLFENEKLPVGFDLQNDRDFTADAIDHEFYAKGLANALYSSQLQTPLTIGIFAPWGSGKTFLLKMLTNRLKKMNEEYHKRSAKKDTFWSNLILFLRILFYYPPSPILFEKTDVVDFVYVDFRAWEYAGSDNLWAGIVTKLVARVEFHAGYWKTRFFRIIVKPWEILTEAKREKDQDSPKLRKTRFFRYIWIPNFVLLALFILLIIAVIVSTINIATGAISFKRQSTTNSTSGDEDQGLWDFIIGMQAALSTVLGGALLVNAKQGWNIVTTFMYSQSDKIESMVNRPDMSSKLGFMADIKREVKIASGLINWMSNYKKRPIRIVITVDDLDRCPKQKAVQVVEALNILLSDEFAPFICIFAVDSRVIVEAIEESLGKLSKNAYLSGHEYLKKMLQLQFCIPTMTNKTKRKFLQKLEGDASTRIVEPQDNIKTSTQTQPSKKGSKWTRLASIKVRDSGGNNFFGVKNDCNSEEEEEGEDAYMKELIAVFKTKEMLDYVSGNPRNIKRLFNQLCVTANLVKVSGGPKFLPREMVMWTILLDQWPYRTIYMIHHIEDNLQRQELGMTFEDSSMKLKPSSTLKDVYTRAVKKRLKRDELDWKMMITLDGDPELFQRFLETEMKEFNVADVQQIIPYSVHLNRSIGFSIAHAEAIADIEKRFCRARGNVFVLNHKERDVGTFHLQYSSKRGQYERGDRNEGVITRLDGWEAGTYLHRNIVYKSATMPDEWENVPLVAWKFDFGAYEIDRGEIKCTRNDAVQWRLSTRRGEDDRICMEWPGGSQQLSGPLQGASYLILTAIFPNHDPDTGPPTFLLDKSDICHIFKLHIHLKKRRIDNAAGDLSAAAMNNDLELMERLVENEYDPHTLNQLNSEGDTALHVAFQCRSNDAGMYLIKKWPELEHNLNVREEKPMQYANRKMQRLAKFGFDDAEAQLLENEKLSVGFDLQNDRDFTADAIDHEFYAKGLANALYSSQLQTPLTIGIFAPWGSGKTFLLKMLTNRLQKMNEEYQKRSVQKDTFWSSLILFLRIICYYPPCPILFDKTDIVDFVYVDFKAWEYAGSDNLWAGIVTKLVSSVEFHAGYWKTRFFRIIIKPSEISTEAKREKDQEPLKMRKTQFFSETIPFQDRSNSTISDEKDRRIWDFIIGIYAVFSSVLGGVILANPNQGWTAITTFAFSQSDKIEYMVNRPDESSRLSFMADIKQEVKVATGIINWMSYNKKRPIRIVITVDDLDRCSKQKAVQLIEALNILLSDDFAPFICIIAVDQRFIVEAIEESPDKLLTNAYMTGHAYLKKLFQLQFCMPTMTNKMKQNFLQKIEEDASTRAVEPRHKSKASTQPTRKECTWTTLVSSQVKDSGGNKLSKNKNTQHCSQEEEDAYMKELMSVFKTKEMLDYVFGNPRNIKRLFNQLCITANLVKISGGPKFLPREMVMWTILVDQWPYRSIYMIHHIEDNLQKQELGMTFEDSSMKLKPSTPLKDIYRNSVKKRLKRDELDWKMLITLDGDPELFQRVLDTEMRGFNVADVQRIIPYSVHLNRSIGFSIAHAEAIADIE</sequence>
<evidence type="ECO:0000313" key="4">
    <source>
        <dbReference type="Proteomes" id="UP000694865"/>
    </source>
</evidence>
<feature type="region of interest" description="Disordered" evidence="1">
    <location>
        <begin position="1620"/>
        <end position="1641"/>
    </location>
</feature>
<feature type="transmembrane region" description="Helical" evidence="2">
    <location>
        <begin position="494"/>
        <end position="527"/>
    </location>
</feature>
<dbReference type="InterPro" id="IPR011646">
    <property type="entry name" value="KAP_P-loop"/>
</dbReference>
<evidence type="ECO:0000313" key="5">
    <source>
        <dbReference type="RefSeq" id="XP_002735668.2"/>
    </source>
</evidence>
<dbReference type="Pfam" id="PF07693">
    <property type="entry name" value="KAP_NTPase"/>
    <property type="match status" value="2"/>
</dbReference>
<dbReference type="InterPro" id="IPR038680">
    <property type="entry name" value="PAW_sf"/>
</dbReference>
<dbReference type="InterPro" id="IPR052754">
    <property type="entry name" value="NTPase_KAP_P-loop"/>
</dbReference>
<evidence type="ECO:0000256" key="1">
    <source>
        <dbReference type="SAM" id="MobiDB-lite"/>
    </source>
</evidence>
<evidence type="ECO:0000259" key="3">
    <source>
        <dbReference type="Pfam" id="PF07693"/>
    </source>
</evidence>
<name>A0ABM0GRF5_SACKO</name>
<dbReference type="Gene3D" id="2.60.120.1020">
    <property type="entry name" value="Peptide N glycanase, PAW domain"/>
    <property type="match status" value="2"/>
</dbReference>
<organism evidence="4 5">
    <name type="scientific">Saccoglossus kowalevskii</name>
    <name type="common">Acorn worm</name>
    <dbReference type="NCBI Taxonomy" id="10224"/>
    <lineage>
        <taxon>Eukaryota</taxon>
        <taxon>Metazoa</taxon>
        <taxon>Hemichordata</taxon>
        <taxon>Enteropneusta</taxon>
        <taxon>Harrimaniidae</taxon>
        <taxon>Saccoglossus</taxon>
    </lineage>
</organism>
<dbReference type="Gene3D" id="1.25.40.20">
    <property type="entry name" value="Ankyrin repeat-containing domain"/>
    <property type="match status" value="2"/>
</dbReference>
<feature type="compositionally biased region" description="Polar residues" evidence="1">
    <location>
        <begin position="1652"/>
        <end position="1669"/>
    </location>
</feature>
<dbReference type="Proteomes" id="UP000694865">
    <property type="component" value="Unplaced"/>
</dbReference>
<dbReference type="InterPro" id="IPR027417">
    <property type="entry name" value="P-loop_NTPase"/>
</dbReference>
<dbReference type="PANTHER" id="PTHR22674:SF6">
    <property type="entry name" value="NTPASE KAP FAMILY P-LOOP DOMAIN-CONTAINING PROTEIN 1"/>
    <property type="match status" value="1"/>
</dbReference>
<dbReference type="SUPFAM" id="SSF48403">
    <property type="entry name" value="Ankyrin repeat"/>
    <property type="match status" value="1"/>
</dbReference>
<gene>
    <name evidence="5" type="primary">LOC100371921</name>
</gene>
<dbReference type="GeneID" id="100371921"/>
<dbReference type="InterPro" id="IPR036770">
    <property type="entry name" value="Ankyrin_rpt-contain_sf"/>
</dbReference>
<keyword evidence="2" id="KW-0472">Membrane</keyword>
<evidence type="ECO:0000256" key="2">
    <source>
        <dbReference type="SAM" id="Phobius"/>
    </source>
</evidence>
<feature type="transmembrane region" description="Helical" evidence="2">
    <location>
        <begin position="547"/>
        <end position="565"/>
    </location>
</feature>
<keyword evidence="2" id="KW-0812">Transmembrane</keyword>
<keyword evidence="2" id="KW-1133">Transmembrane helix</keyword>
<keyword evidence="4" id="KW-1185">Reference proteome</keyword>
<dbReference type="Pfam" id="PF12796">
    <property type="entry name" value="Ank_2"/>
    <property type="match status" value="1"/>
</dbReference>
<dbReference type="InterPro" id="IPR002110">
    <property type="entry name" value="Ankyrin_rpt"/>
</dbReference>
<reference evidence="5" key="1">
    <citation type="submission" date="2025-08" db="UniProtKB">
        <authorList>
            <consortium name="RefSeq"/>
        </authorList>
    </citation>
    <scope>IDENTIFICATION</scope>
    <source>
        <tissue evidence="5">Testes</tissue>
    </source>
</reference>
<feature type="domain" description="KAP NTPase" evidence="3">
    <location>
        <begin position="336"/>
        <end position="822"/>
    </location>
</feature>
<accession>A0ABM0GRF5</accession>
<dbReference type="PANTHER" id="PTHR22674">
    <property type="entry name" value="NTPASE, KAP FAMILY P-LOOP DOMAIN-CONTAINING 1"/>
    <property type="match status" value="1"/>
</dbReference>
<dbReference type="SUPFAM" id="SSF52540">
    <property type="entry name" value="P-loop containing nucleoside triphosphate hydrolases"/>
    <property type="match status" value="2"/>
</dbReference>
<dbReference type="RefSeq" id="XP_002735668.2">
    <property type="nucleotide sequence ID" value="XM_002735622.2"/>
</dbReference>
<protein>
    <submittedName>
        <fullName evidence="5">Uncharacterized protein LOC100371921</fullName>
    </submittedName>
</protein>
<proteinExistence type="predicted"/>